<dbReference type="EMBL" id="JAVRIE010000001">
    <property type="protein sequence ID" value="MDT0581105.1"/>
    <property type="molecule type" value="Genomic_DNA"/>
</dbReference>
<dbReference type="InterPro" id="IPR027417">
    <property type="entry name" value="P-loop_NTPase"/>
</dbReference>
<dbReference type="GO" id="GO:0005524">
    <property type="term" value="F:ATP binding"/>
    <property type="evidence" value="ECO:0007669"/>
    <property type="project" value="UniProtKB-KW"/>
</dbReference>
<reference evidence="4 5" key="1">
    <citation type="submission" date="2023-09" db="EMBL/GenBank/DDBJ databases">
        <authorList>
            <person name="Rey-Velasco X."/>
        </authorList>
    </citation>
    <scope>NUCLEOTIDE SEQUENCE [LARGE SCALE GENOMIC DNA]</scope>
    <source>
        <strain evidence="4 5">W409</strain>
    </source>
</reference>
<dbReference type="GO" id="GO:0016887">
    <property type="term" value="F:ATP hydrolysis activity"/>
    <property type="evidence" value="ECO:0007669"/>
    <property type="project" value="InterPro"/>
</dbReference>
<dbReference type="PANTHER" id="PTHR43158">
    <property type="entry name" value="SKFA PEPTIDE EXPORT ATP-BINDING PROTEIN SKFE"/>
    <property type="match status" value="1"/>
</dbReference>
<evidence type="ECO:0000256" key="1">
    <source>
        <dbReference type="ARBA" id="ARBA00022741"/>
    </source>
</evidence>
<organism evidence="4 5">
    <name type="scientific">Brumicola blandensis</name>
    <dbReference type="NCBI Taxonomy" id="3075611"/>
    <lineage>
        <taxon>Bacteria</taxon>
        <taxon>Pseudomonadati</taxon>
        <taxon>Pseudomonadota</taxon>
        <taxon>Gammaproteobacteria</taxon>
        <taxon>Alteromonadales</taxon>
        <taxon>Alteromonadaceae</taxon>
        <taxon>Brumicola</taxon>
    </lineage>
</organism>
<dbReference type="RefSeq" id="WP_311359920.1">
    <property type="nucleotide sequence ID" value="NZ_JAVRIE010000001.1"/>
</dbReference>
<gene>
    <name evidence="4" type="ORF">RM544_00990</name>
</gene>
<evidence type="ECO:0000256" key="2">
    <source>
        <dbReference type="ARBA" id="ARBA00022840"/>
    </source>
</evidence>
<dbReference type="PANTHER" id="PTHR43158:SF10">
    <property type="entry name" value="ABC TRANSPORTER ATP-BINDING PROTEIN YTRB"/>
    <property type="match status" value="1"/>
</dbReference>
<keyword evidence="2 4" id="KW-0067">ATP-binding</keyword>
<evidence type="ECO:0000313" key="4">
    <source>
        <dbReference type="EMBL" id="MDT0581105.1"/>
    </source>
</evidence>
<comment type="caution">
    <text evidence="4">The sequence shown here is derived from an EMBL/GenBank/DDBJ whole genome shotgun (WGS) entry which is preliminary data.</text>
</comment>
<dbReference type="AlphaFoldDB" id="A0AAW8QWU3"/>
<accession>A0AAW8QWU3</accession>
<dbReference type="SMART" id="SM00382">
    <property type="entry name" value="AAA"/>
    <property type="match status" value="1"/>
</dbReference>
<dbReference type="SUPFAM" id="SSF52540">
    <property type="entry name" value="P-loop containing nucleoside triphosphate hydrolases"/>
    <property type="match status" value="1"/>
</dbReference>
<evidence type="ECO:0000313" key="5">
    <source>
        <dbReference type="Proteomes" id="UP001249020"/>
    </source>
</evidence>
<protein>
    <submittedName>
        <fullName evidence="4">ABC transporter ATP-binding protein</fullName>
    </submittedName>
</protein>
<feature type="domain" description="ABC transporter" evidence="3">
    <location>
        <begin position="6"/>
        <end position="232"/>
    </location>
</feature>
<dbReference type="Gene3D" id="3.40.50.300">
    <property type="entry name" value="P-loop containing nucleotide triphosphate hydrolases"/>
    <property type="match status" value="1"/>
</dbReference>
<dbReference type="PROSITE" id="PS50893">
    <property type="entry name" value="ABC_TRANSPORTER_2"/>
    <property type="match status" value="1"/>
</dbReference>
<dbReference type="InterPro" id="IPR003593">
    <property type="entry name" value="AAA+_ATPase"/>
</dbReference>
<dbReference type="Proteomes" id="UP001249020">
    <property type="component" value="Unassembled WGS sequence"/>
</dbReference>
<name>A0AAW8QWU3_9ALTE</name>
<keyword evidence="1" id="KW-0547">Nucleotide-binding</keyword>
<sequence>MSSLCIQTRDLSKVYEGKLALNRVDLDIRSGGVNAIVGSNGAGKSTLFKVLLGMITPSFGEATILGCDASKLDRSIRQKVGYVNEEHSLPDWMRVDQVIAFQRQFYPQWDESLFASVLGYFNVNSKQKITSLSRGERAGVNLALAFAQKPDLLILDEPTLGLDVIAKQSFLEAILFTEVNYQTTFIYCSHQMEEVQRVADNLIVMEQGQIQHNNDPDSFSDRVSNLIVERFSNWQTLREHPKVLKINKLDDLLHIWVLDNDGEIESLLASLDAQLLNRQAANLEQAVNAFLTRKHSAPKFALGEQA</sequence>
<dbReference type="InterPro" id="IPR003439">
    <property type="entry name" value="ABC_transporter-like_ATP-bd"/>
</dbReference>
<keyword evidence="5" id="KW-1185">Reference proteome</keyword>
<dbReference type="Pfam" id="PF00005">
    <property type="entry name" value="ABC_tran"/>
    <property type="match status" value="1"/>
</dbReference>
<proteinExistence type="predicted"/>
<dbReference type="CDD" id="cd03230">
    <property type="entry name" value="ABC_DR_subfamily_A"/>
    <property type="match status" value="1"/>
</dbReference>
<evidence type="ECO:0000259" key="3">
    <source>
        <dbReference type="PROSITE" id="PS50893"/>
    </source>
</evidence>